<comment type="caution">
    <text evidence="1">The sequence shown here is derived from an EMBL/GenBank/DDBJ whole genome shotgun (WGS) entry which is preliminary data.</text>
</comment>
<reference evidence="1 2" key="1">
    <citation type="submission" date="2018-08" db="EMBL/GenBank/DDBJ databases">
        <title>Recombination of ecologically and evolutionarily significant loci maintains genetic cohesion in the Pseudomonas syringae species complex.</title>
        <authorList>
            <person name="Dillon M."/>
            <person name="Thakur S."/>
            <person name="Almeida R.N.D."/>
            <person name="Weir B.S."/>
            <person name="Guttman D.S."/>
        </authorList>
    </citation>
    <scope>NUCLEOTIDE SEQUENCE [LARGE SCALE GENOMIC DNA]</scope>
    <source>
        <strain evidence="1 2">ICMP 2851</strain>
    </source>
</reference>
<accession>A0AAX1VZM5</accession>
<sequence length="56" mass="6310">MSVEKNYGAEFYVWLLSTESVEKVGFSFHGKFVPEIEVCALGKRTFSTESTHCCLS</sequence>
<gene>
    <name evidence="1" type="ORF">ALQ89_04414</name>
</gene>
<evidence type="ECO:0000313" key="2">
    <source>
        <dbReference type="Proteomes" id="UP000280350"/>
    </source>
</evidence>
<dbReference type="AlphaFoldDB" id="A0AAX1VZM5"/>
<protein>
    <submittedName>
        <fullName evidence="1">Uncharacterized protein</fullName>
    </submittedName>
</protein>
<organism evidence="1 2">
    <name type="scientific">Pseudomonas amygdali pv. tabaci</name>
    <name type="common">Pseudomonas syringae pv. tabaci</name>
    <dbReference type="NCBI Taxonomy" id="322"/>
    <lineage>
        <taxon>Bacteria</taxon>
        <taxon>Pseudomonadati</taxon>
        <taxon>Pseudomonadota</taxon>
        <taxon>Gammaproteobacteria</taxon>
        <taxon>Pseudomonadales</taxon>
        <taxon>Pseudomonadaceae</taxon>
        <taxon>Pseudomonas</taxon>
        <taxon>Pseudomonas amygdali</taxon>
    </lineage>
</organism>
<dbReference type="EMBL" id="RBNX01000041">
    <property type="protein sequence ID" value="RML83162.1"/>
    <property type="molecule type" value="Genomic_DNA"/>
</dbReference>
<dbReference type="Proteomes" id="UP000280350">
    <property type="component" value="Unassembled WGS sequence"/>
</dbReference>
<name>A0AAX1VZM5_PSEAJ</name>
<proteinExistence type="predicted"/>
<evidence type="ECO:0000313" key="1">
    <source>
        <dbReference type="EMBL" id="RML83162.1"/>
    </source>
</evidence>